<dbReference type="Proteomes" id="UP000231267">
    <property type="component" value="Unassembled WGS sequence"/>
</dbReference>
<gene>
    <name evidence="3" type="ORF">COW11_03825</name>
</gene>
<protein>
    <recommendedName>
        <fullName evidence="2">UPF0251 protein COW11_03825</fullName>
    </recommendedName>
</protein>
<dbReference type="SUPFAM" id="SSF88659">
    <property type="entry name" value="Sigma3 and sigma4 domains of RNA polymerase sigma factors"/>
    <property type="match status" value="1"/>
</dbReference>
<accession>A0A2J0LGM4</accession>
<evidence type="ECO:0000313" key="4">
    <source>
        <dbReference type="Proteomes" id="UP000231267"/>
    </source>
</evidence>
<dbReference type="HAMAP" id="MF_00674">
    <property type="entry name" value="UPF0251"/>
    <property type="match status" value="1"/>
</dbReference>
<sequence length="125" mass="14320">MPRPFILRKVCCRPDSNYFKPRGIPIDQLKEIILTMDELEAVRLADLQEMYQEDAAKKMNISRQTFANIVASARKKIADCLVNGKALKIEGGVVKMYPDSIRARQCRRQGYGFGQTRRVSRRGTL</sequence>
<evidence type="ECO:0000313" key="3">
    <source>
        <dbReference type="EMBL" id="PIW66349.1"/>
    </source>
</evidence>
<comment type="similarity">
    <text evidence="1 2">Belongs to the UPF0251 family.</text>
</comment>
<dbReference type="PANTHER" id="PTHR37478:SF2">
    <property type="entry name" value="UPF0251 PROTEIN TK0562"/>
    <property type="match status" value="1"/>
</dbReference>
<dbReference type="InterPro" id="IPR013324">
    <property type="entry name" value="RNA_pol_sigma_r3/r4-like"/>
</dbReference>
<evidence type="ECO:0000256" key="2">
    <source>
        <dbReference type="HAMAP-Rule" id="MF_00674"/>
    </source>
</evidence>
<organism evidence="3 4">
    <name type="scientific">Candidatus Taenaricola geysiri</name>
    <dbReference type="NCBI Taxonomy" id="1974752"/>
    <lineage>
        <taxon>Bacteria</taxon>
        <taxon>Pseudomonadati</taxon>
        <taxon>Candidatus Omnitrophota</taxon>
        <taxon>Candidatus Taenaricola</taxon>
    </lineage>
</organism>
<dbReference type="InterPro" id="IPR036388">
    <property type="entry name" value="WH-like_DNA-bd_sf"/>
</dbReference>
<dbReference type="InterPro" id="IPR002852">
    <property type="entry name" value="UPF0251"/>
</dbReference>
<dbReference type="EMBL" id="PFGP01000092">
    <property type="protein sequence ID" value="PIW66349.1"/>
    <property type="molecule type" value="Genomic_DNA"/>
</dbReference>
<dbReference type="AlphaFoldDB" id="A0A2J0LGM4"/>
<proteinExistence type="inferred from homology"/>
<comment type="caution">
    <text evidence="3">The sequence shown here is derived from an EMBL/GenBank/DDBJ whole genome shotgun (WGS) entry which is preliminary data.</text>
</comment>
<dbReference type="PANTHER" id="PTHR37478">
    <property type="match status" value="1"/>
</dbReference>
<dbReference type="Gene3D" id="1.10.10.10">
    <property type="entry name" value="Winged helix-like DNA-binding domain superfamily/Winged helix DNA-binding domain"/>
    <property type="match status" value="1"/>
</dbReference>
<dbReference type="Pfam" id="PF02001">
    <property type="entry name" value="DUF134"/>
    <property type="match status" value="1"/>
</dbReference>
<evidence type="ECO:0000256" key="1">
    <source>
        <dbReference type="ARBA" id="ARBA00009350"/>
    </source>
</evidence>
<name>A0A2J0LGM4_9BACT</name>
<reference evidence="3 4" key="1">
    <citation type="submission" date="2017-09" db="EMBL/GenBank/DDBJ databases">
        <title>Depth-based differentiation of microbial function through sediment-hosted aquifers and enrichment of novel symbionts in the deep terrestrial subsurface.</title>
        <authorList>
            <person name="Probst A.J."/>
            <person name="Ladd B."/>
            <person name="Jarett J.K."/>
            <person name="Geller-Mcgrath D.E."/>
            <person name="Sieber C.M."/>
            <person name="Emerson J.B."/>
            <person name="Anantharaman K."/>
            <person name="Thomas B.C."/>
            <person name="Malmstrom R."/>
            <person name="Stieglmeier M."/>
            <person name="Klingl A."/>
            <person name="Woyke T."/>
            <person name="Ryan C.M."/>
            <person name="Banfield J.F."/>
        </authorList>
    </citation>
    <scope>NUCLEOTIDE SEQUENCE [LARGE SCALE GENOMIC DNA]</scope>
    <source>
        <strain evidence="3">CG12_big_fil_rev_8_21_14_0_65_43_15</strain>
    </source>
</reference>